<dbReference type="WBParaSite" id="DME_0000869101-mRNA-1">
    <property type="protein sequence ID" value="DME_0000869101-mRNA-1"/>
    <property type="gene ID" value="DME_0000869101"/>
</dbReference>
<dbReference type="EMBL" id="UYYG01000069">
    <property type="protein sequence ID" value="VDN52633.1"/>
    <property type="molecule type" value="Genomic_DNA"/>
</dbReference>
<dbReference type="Proteomes" id="UP000038040">
    <property type="component" value="Unplaced"/>
</dbReference>
<dbReference type="GO" id="GO:0036126">
    <property type="term" value="C:sperm flagellum"/>
    <property type="evidence" value="ECO:0007669"/>
    <property type="project" value="TreeGrafter"/>
</dbReference>
<comment type="similarity">
    <text evidence="1">Belongs to the FAM154 family.</text>
</comment>
<organism evidence="3 5">
    <name type="scientific">Dracunculus medinensis</name>
    <name type="common">Guinea worm</name>
    <dbReference type="NCBI Taxonomy" id="318479"/>
    <lineage>
        <taxon>Eukaryota</taxon>
        <taxon>Metazoa</taxon>
        <taxon>Ecdysozoa</taxon>
        <taxon>Nematoda</taxon>
        <taxon>Chromadorea</taxon>
        <taxon>Rhabditida</taxon>
        <taxon>Spirurina</taxon>
        <taxon>Dracunculoidea</taxon>
        <taxon>Dracunculidae</taxon>
        <taxon>Dracunculus</taxon>
    </lineage>
</organism>
<gene>
    <name evidence="2" type="ORF">DME_LOCUS2606</name>
</gene>
<dbReference type="OrthoDB" id="365640at2759"/>
<dbReference type="GO" id="GO:0005879">
    <property type="term" value="C:axonemal microtubule"/>
    <property type="evidence" value="ECO:0007669"/>
    <property type="project" value="TreeGrafter"/>
</dbReference>
<reference evidence="2 4" key="2">
    <citation type="submission" date="2018-11" db="EMBL/GenBank/DDBJ databases">
        <authorList>
            <consortium name="Pathogen Informatics"/>
        </authorList>
    </citation>
    <scope>NUCLEOTIDE SEQUENCE [LARGE SCALE GENOMIC DNA]</scope>
</reference>
<sequence>MVSESVSYYDDTQKGRERYDRKLQVESGIFYDDKSLLSETRDNLEFIQKHREKYSDFDSVSHLEFQAKKGQRYGINSQHWNNVDMHKFETISHGEYSYKKGEAVVSKDSNTVYGHDVSQTNIDFVPQKDGSDIPIRDNKDFWKNEGIFDVDTVTHLKYTVKNNEKFDPTRPQNVVYDDDTFQSESRMADEFTTKKSEGSERDNEEFCKKERIHEENMLTHLKYSAKKDDEFDSLKPQDLDILYGDSTFQSESQTANEFTFKKGERAEVIIRNKEDFWKKKEALDASTVTHLEYSPKKSSKFDILRPQDSSILYGDGKFRSESQTAAEFTHKKGERANVIIRNNEEFWKKEGIMVADTVTHQDFSLKTSENYDRVRPKDSVILHCDDSFQSESKIIPEFTLNKVERADIQNNKEFQHIVKNVVHNNGKYERKTESHEDFAVKISDTHKTDVNVQRNDGSNIFSGVGSTAINSHAITEFKKNREKRAAVQKNSEFWKNDSPFDGQSTVQSDFTVKKGECYSIVKPKDSNILHTTAPFPVETSNRVQFTPKIIERSGSVRPKDSDIWQVDFLYIRLLSSFFIRIIL</sequence>
<evidence type="ECO:0000313" key="5">
    <source>
        <dbReference type="WBParaSite" id="DME_0000869101-mRNA-1"/>
    </source>
</evidence>
<evidence type="ECO:0000313" key="4">
    <source>
        <dbReference type="Proteomes" id="UP000274756"/>
    </source>
</evidence>
<name>A0A0N4ULL3_DRAME</name>
<evidence type="ECO:0000256" key="1">
    <source>
        <dbReference type="ARBA" id="ARBA00008738"/>
    </source>
</evidence>
<dbReference type="GO" id="GO:0005814">
    <property type="term" value="C:centriole"/>
    <property type="evidence" value="ECO:0007669"/>
    <property type="project" value="TreeGrafter"/>
</dbReference>
<keyword evidence="4" id="KW-1185">Reference proteome</keyword>
<evidence type="ECO:0000313" key="2">
    <source>
        <dbReference type="EMBL" id="VDN52633.1"/>
    </source>
</evidence>
<accession>A0A0N4ULL3</accession>
<dbReference type="InterPro" id="IPR033336">
    <property type="entry name" value="SAXO1/2"/>
</dbReference>
<evidence type="ECO:0000313" key="3">
    <source>
        <dbReference type="Proteomes" id="UP000038040"/>
    </source>
</evidence>
<protein>
    <submittedName>
        <fullName evidence="5">Protein CASC3</fullName>
    </submittedName>
</protein>
<dbReference type="AlphaFoldDB" id="A0A0N4ULL3"/>
<dbReference type="GO" id="GO:0008017">
    <property type="term" value="F:microtubule binding"/>
    <property type="evidence" value="ECO:0007669"/>
    <property type="project" value="InterPro"/>
</dbReference>
<dbReference type="PANTHER" id="PTHR31516:SF17">
    <property type="entry name" value="STABILIZER OF AXONEMAL MICROTUBULES 2"/>
    <property type="match status" value="1"/>
</dbReference>
<proteinExistence type="inferred from homology"/>
<dbReference type="PANTHER" id="PTHR31516">
    <property type="entry name" value="STABILIZER OF AXONEMAL MICROTUBULES 2"/>
    <property type="match status" value="1"/>
</dbReference>
<dbReference type="STRING" id="318479.A0A0N4ULL3"/>
<dbReference type="Proteomes" id="UP000274756">
    <property type="component" value="Unassembled WGS sequence"/>
</dbReference>
<reference evidence="5" key="1">
    <citation type="submission" date="2017-02" db="UniProtKB">
        <authorList>
            <consortium name="WormBaseParasite"/>
        </authorList>
    </citation>
    <scope>IDENTIFICATION</scope>
</reference>
<dbReference type="GO" id="GO:0036064">
    <property type="term" value="C:ciliary basal body"/>
    <property type="evidence" value="ECO:0007669"/>
    <property type="project" value="TreeGrafter"/>
</dbReference>